<organism evidence="6 7">
    <name type="scientific">Pararhizobium mangrovi</name>
    <dbReference type="NCBI Taxonomy" id="2590452"/>
    <lineage>
        <taxon>Bacteria</taxon>
        <taxon>Pseudomonadati</taxon>
        <taxon>Pseudomonadota</taxon>
        <taxon>Alphaproteobacteria</taxon>
        <taxon>Hyphomicrobiales</taxon>
        <taxon>Rhizobiaceae</taxon>
        <taxon>Rhizobium/Agrobacterium group</taxon>
        <taxon>Pararhizobium</taxon>
    </lineage>
</organism>
<keyword evidence="4 6" id="KW-0067">ATP-binding</keyword>
<dbReference type="EMBL" id="VHLH01000055">
    <property type="protein sequence ID" value="TPW25770.1"/>
    <property type="molecule type" value="Genomic_DNA"/>
</dbReference>
<dbReference type="PANTHER" id="PTHR42781:SF4">
    <property type="entry name" value="SPERMIDINE_PUTRESCINE IMPORT ATP-BINDING PROTEIN POTA"/>
    <property type="match status" value="1"/>
</dbReference>
<feature type="domain" description="ABC transporter" evidence="5">
    <location>
        <begin position="24"/>
        <end position="254"/>
    </location>
</feature>
<dbReference type="SMART" id="SM00382">
    <property type="entry name" value="AAA"/>
    <property type="match status" value="1"/>
</dbReference>
<dbReference type="InterPro" id="IPR017871">
    <property type="entry name" value="ABC_transporter-like_CS"/>
</dbReference>
<dbReference type="SUPFAM" id="SSF52540">
    <property type="entry name" value="P-loop containing nucleoside triphosphate hydrolases"/>
    <property type="match status" value="1"/>
</dbReference>
<keyword evidence="2" id="KW-0813">Transport</keyword>
<evidence type="ECO:0000256" key="2">
    <source>
        <dbReference type="ARBA" id="ARBA00022448"/>
    </source>
</evidence>
<dbReference type="OrthoDB" id="9802264at2"/>
<comment type="caution">
    <text evidence="6">The sequence shown here is derived from an EMBL/GenBank/DDBJ whole genome shotgun (WGS) entry which is preliminary data.</text>
</comment>
<dbReference type="InterPro" id="IPR003593">
    <property type="entry name" value="AAA+_ATPase"/>
</dbReference>
<keyword evidence="7" id="KW-1185">Reference proteome</keyword>
<evidence type="ECO:0000256" key="1">
    <source>
        <dbReference type="ARBA" id="ARBA00005417"/>
    </source>
</evidence>
<dbReference type="AlphaFoldDB" id="A0A506TWB6"/>
<dbReference type="FunFam" id="3.40.50.300:FF:000133">
    <property type="entry name" value="Spermidine/putrescine import ATP-binding protein PotA"/>
    <property type="match status" value="1"/>
</dbReference>
<dbReference type="PROSITE" id="PS50893">
    <property type="entry name" value="ABC_TRANSPORTER_2"/>
    <property type="match status" value="1"/>
</dbReference>
<evidence type="ECO:0000313" key="6">
    <source>
        <dbReference type="EMBL" id="TPW25770.1"/>
    </source>
</evidence>
<protein>
    <submittedName>
        <fullName evidence="6">ABC transporter ATP-binding protein</fullName>
    </submittedName>
</protein>
<dbReference type="GO" id="GO:0005524">
    <property type="term" value="F:ATP binding"/>
    <property type="evidence" value="ECO:0007669"/>
    <property type="project" value="UniProtKB-KW"/>
</dbReference>
<dbReference type="Pfam" id="PF00005">
    <property type="entry name" value="ABC_tran"/>
    <property type="match status" value="1"/>
</dbReference>
<dbReference type="GO" id="GO:0005886">
    <property type="term" value="C:plasma membrane"/>
    <property type="evidence" value="ECO:0007669"/>
    <property type="project" value="UniProtKB-ARBA"/>
</dbReference>
<keyword evidence="3" id="KW-0547">Nucleotide-binding</keyword>
<evidence type="ECO:0000256" key="4">
    <source>
        <dbReference type="ARBA" id="ARBA00022840"/>
    </source>
</evidence>
<dbReference type="GO" id="GO:0032991">
    <property type="term" value="C:protein-containing complex"/>
    <property type="evidence" value="ECO:0007669"/>
    <property type="project" value="UniProtKB-ARBA"/>
</dbReference>
<dbReference type="InterPro" id="IPR003439">
    <property type="entry name" value="ABC_transporter-like_ATP-bd"/>
</dbReference>
<dbReference type="PROSITE" id="PS00211">
    <property type="entry name" value="ABC_TRANSPORTER_1"/>
    <property type="match status" value="1"/>
</dbReference>
<reference evidence="6 7" key="1">
    <citation type="submission" date="2019-06" db="EMBL/GenBank/DDBJ databases">
        <authorList>
            <person name="Li M."/>
        </authorList>
    </citation>
    <scope>NUCLEOTIDE SEQUENCE [LARGE SCALE GENOMIC DNA]</scope>
    <source>
        <strain evidence="6 7">BGMRC6574</strain>
    </source>
</reference>
<proteinExistence type="inferred from homology"/>
<evidence type="ECO:0000313" key="7">
    <source>
        <dbReference type="Proteomes" id="UP000320314"/>
    </source>
</evidence>
<name>A0A506TWB6_9HYPH</name>
<sequence length="350" mass="38397">MPRCRGASPAKGDLVMKQADNTALSLRGLSKHFRSTAALDDVSLQVEPGEFIALLGPSGSGKTTLLRLLAGFDLPTSGTVMIGGRDVSALPPGERDIGMVFQHYALFPHLTVRRNVEYGLRMHGWSRTKRKERAEELLGMVKLGALADRSPQQLSGGQQQRVAIARALAYEPKILLMDEPLGALDRTLRVEMAEEIRRIHRSFGTTFVYVTHDRDEAMILADRIVIMHNGRIVANDEPEALFVRPNNEFVAHFFAGMNVVPPEHLGLSGSGPIGFSPAAVTFSQPDEPHVVLECRMVDRLFFGERIQVVLDTGDTQFVAHVPTLAGFDVEPGTTLAAYISRVRLVSLSSH</sequence>
<dbReference type="GO" id="GO:0015847">
    <property type="term" value="P:putrescine transport"/>
    <property type="evidence" value="ECO:0007669"/>
    <property type="project" value="UniProtKB-ARBA"/>
</dbReference>
<dbReference type="PANTHER" id="PTHR42781">
    <property type="entry name" value="SPERMIDINE/PUTRESCINE IMPORT ATP-BINDING PROTEIN POTA"/>
    <property type="match status" value="1"/>
</dbReference>
<evidence type="ECO:0000256" key="3">
    <source>
        <dbReference type="ARBA" id="ARBA00022741"/>
    </source>
</evidence>
<evidence type="ECO:0000259" key="5">
    <source>
        <dbReference type="PROSITE" id="PS50893"/>
    </source>
</evidence>
<dbReference type="GO" id="GO:0016887">
    <property type="term" value="F:ATP hydrolysis activity"/>
    <property type="evidence" value="ECO:0007669"/>
    <property type="project" value="InterPro"/>
</dbReference>
<gene>
    <name evidence="6" type="ORF">FJU11_17950</name>
</gene>
<dbReference type="InterPro" id="IPR027417">
    <property type="entry name" value="P-loop_NTPase"/>
</dbReference>
<comment type="similarity">
    <text evidence="1">Belongs to the ABC transporter superfamily.</text>
</comment>
<accession>A0A506TWB6</accession>
<dbReference type="Gene3D" id="3.40.50.300">
    <property type="entry name" value="P-loop containing nucleotide triphosphate hydrolases"/>
    <property type="match status" value="1"/>
</dbReference>
<dbReference type="Proteomes" id="UP000320314">
    <property type="component" value="Unassembled WGS sequence"/>
</dbReference>
<dbReference type="InterPro" id="IPR050093">
    <property type="entry name" value="ABC_SmlMolc_Importer"/>
</dbReference>